<dbReference type="PANTHER" id="PTHR31636">
    <property type="entry name" value="OSJNBA0084A10.13 PROTEIN-RELATED"/>
    <property type="match status" value="1"/>
</dbReference>
<accession>A0AA38G8Y4</accession>
<organism evidence="4 5">
    <name type="scientific">Taxus chinensis</name>
    <name type="common">Chinese yew</name>
    <name type="synonym">Taxus wallichiana var. chinensis</name>
    <dbReference type="NCBI Taxonomy" id="29808"/>
    <lineage>
        <taxon>Eukaryota</taxon>
        <taxon>Viridiplantae</taxon>
        <taxon>Streptophyta</taxon>
        <taxon>Embryophyta</taxon>
        <taxon>Tracheophyta</taxon>
        <taxon>Spermatophyta</taxon>
        <taxon>Pinopsida</taxon>
        <taxon>Pinidae</taxon>
        <taxon>Conifers II</taxon>
        <taxon>Cupressales</taxon>
        <taxon>Taxaceae</taxon>
        <taxon>Taxus</taxon>
    </lineage>
</organism>
<reference evidence="4 5" key="1">
    <citation type="journal article" date="2021" name="Nat. Plants">
        <title>The Taxus genome provides insights into paclitaxel biosynthesis.</title>
        <authorList>
            <person name="Xiong X."/>
            <person name="Gou J."/>
            <person name="Liao Q."/>
            <person name="Li Y."/>
            <person name="Zhou Q."/>
            <person name="Bi G."/>
            <person name="Li C."/>
            <person name="Du R."/>
            <person name="Wang X."/>
            <person name="Sun T."/>
            <person name="Guo L."/>
            <person name="Liang H."/>
            <person name="Lu P."/>
            <person name="Wu Y."/>
            <person name="Zhang Z."/>
            <person name="Ro D.K."/>
            <person name="Shang Y."/>
            <person name="Huang S."/>
            <person name="Yan J."/>
        </authorList>
    </citation>
    <scope>NUCLEOTIDE SEQUENCE [LARGE SCALE GENOMIC DNA]</scope>
    <source>
        <strain evidence="4">Ta-2019</strain>
    </source>
</reference>
<name>A0AA38G8Y4_TAXCH</name>
<evidence type="ECO:0000256" key="1">
    <source>
        <dbReference type="ARBA" id="ARBA00023015"/>
    </source>
</evidence>
<dbReference type="AlphaFoldDB" id="A0AA38G8Y4"/>
<dbReference type="PROSITE" id="PS50985">
    <property type="entry name" value="GRAS"/>
    <property type="match status" value="1"/>
</dbReference>
<proteinExistence type="predicted"/>
<comment type="caution">
    <text evidence="4">The sequence shown here is derived from an EMBL/GenBank/DDBJ whole genome shotgun (WGS) entry which is preliminary data.</text>
</comment>
<gene>
    <name evidence="4" type="ORF">KI387_019044</name>
</gene>
<keyword evidence="1" id="KW-0805">Transcription regulation</keyword>
<feature type="compositionally biased region" description="Polar residues" evidence="3">
    <location>
        <begin position="291"/>
        <end position="307"/>
    </location>
</feature>
<sequence>MGLSLEGTKFFSKKVDREVETKKFLDDGENLEFVIVGIKVVLIPEPFAELSRMVVSLSGVNEDIWGPKEKRDIVIAQEDMRDSSQATTISFFMSLQAIKTKIDRAIKFCSKEGVMACMHSAEKIKCMKLLFTLWISFESNHTGVEGQNFMIASFCGRPNEILGKTTVRRADTVFQRPEFYWECVPSFMEDSATAAFNITRCPDRYLIQADQRLNARRKQIFCHLLKFSSLRFSLLTIADLQDIENSGGGFTNLQQPEALLPRTTIRSSFPFSSTARDKSITSDSAIKGQADVSTNAEPGKTNSSSCSEPPKFHINDDGNTSGNDSDCEGGSHNEFQNIMQPCSGGSAVSREQTQMEQGLLLVNLLIACTEAVASKNLHLVNNLLSRLGDFSSPQGSPMHRIAAYFTEGLIIRVNKLWPHIFQPIDLKVDLGGEDLMTGFQLLNHISPIPKFFHFTANEIILKAFEDKDRVHIIDFDVKQGLQWPSLFQSLASRPRPPSHVRITGIGGSKEDLQDTGVRLAGFAEALNLPFEFHAVVDKLEDVRLWMLHVKEKETLAVNCILQLHKTLYDNGTPLRDLLRLIRSTKVDVVTLVEQEASHNEATFERRLLQALQYYSAIFDSIDANLPLDSPGRLKVEQFFAREIRNIISCEGLERTERHEKFETWKQIMEEGGFIAVPLTEGENLQARMLLEMFSCKNYRLKQQDGGLTLCWLDQPLFTASAWALQRRDAALQ</sequence>
<evidence type="ECO:0008006" key="6">
    <source>
        <dbReference type="Google" id="ProtNLM"/>
    </source>
</evidence>
<evidence type="ECO:0000256" key="3">
    <source>
        <dbReference type="SAM" id="MobiDB-lite"/>
    </source>
</evidence>
<evidence type="ECO:0000256" key="2">
    <source>
        <dbReference type="ARBA" id="ARBA00023163"/>
    </source>
</evidence>
<protein>
    <recommendedName>
        <fullName evidence="6">Scarecrow-like protein 28</fullName>
    </recommendedName>
</protein>
<evidence type="ECO:0000313" key="5">
    <source>
        <dbReference type="Proteomes" id="UP000824469"/>
    </source>
</evidence>
<evidence type="ECO:0000313" key="4">
    <source>
        <dbReference type="EMBL" id="KAH9317275.1"/>
    </source>
</evidence>
<feature type="region of interest" description="Disordered" evidence="3">
    <location>
        <begin position="274"/>
        <end position="346"/>
    </location>
</feature>
<dbReference type="EMBL" id="JAHRHJ020000004">
    <property type="protein sequence ID" value="KAH9317275.1"/>
    <property type="molecule type" value="Genomic_DNA"/>
</dbReference>
<dbReference type="InterPro" id="IPR005202">
    <property type="entry name" value="TF_GRAS"/>
</dbReference>
<dbReference type="OMA" id="AFNITRC"/>
<dbReference type="Proteomes" id="UP000824469">
    <property type="component" value="Unassembled WGS sequence"/>
</dbReference>
<keyword evidence="5" id="KW-1185">Reference proteome</keyword>
<keyword evidence="2" id="KW-0804">Transcription</keyword>
<dbReference type="Pfam" id="PF03514">
    <property type="entry name" value="GRAS"/>
    <property type="match status" value="1"/>
</dbReference>